<feature type="compositionally biased region" description="Basic and acidic residues" evidence="7">
    <location>
        <begin position="515"/>
        <end position="526"/>
    </location>
</feature>
<feature type="compositionally biased region" description="Pro residues" evidence="7">
    <location>
        <begin position="232"/>
        <end position="241"/>
    </location>
</feature>
<evidence type="ECO:0008006" key="13">
    <source>
        <dbReference type="Google" id="ProtNLM"/>
    </source>
</evidence>
<feature type="region of interest" description="Disordered" evidence="7">
    <location>
        <begin position="106"/>
        <end position="127"/>
    </location>
</feature>
<evidence type="ECO:0000256" key="7">
    <source>
        <dbReference type="SAM" id="MobiDB-lite"/>
    </source>
</evidence>
<feature type="domain" description="Reverse transcriptase RNase H-like" evidence="10">
    <location>
        <begin position="643"/>
        <end position="711"/>
    </location>
</feature>
<dbReference type="InterPro" id="IPR041373">
    <property type="entry name" value="RT_RNaseH"/>
</dbReference>
<dbReference type="InterPro" id="IPR002156">
    <property type="entry name" value="RNaseH_domain"/>
</dbReference>
<feature type="domain" description="RNase H type-1" evidence="9">
    <location>
        <begin position="726"/>
        <end position="785"/>
    </location>
</feature>
<dbReference type="InterPro" id="IPR043502">
    <property type="entry name" value="DNA/RNA_pol_sf"/>
</dbReference>
<dbReference type="Pfam" id="PF13456">
    <property type="entry name" value="RVT_3"/>
    <property type="match status" value="1"/>
</dbReference>
<keyword evidence="3" id="KW-0540">Nuclease</keyword>
<keyword evidence="5" id="KW-0378">Hydrolase</keyword>
<proteinExistence type="predicted"/>
<evidence type="ECO:0000259" key="8">
    <source>
        <dbReference type="Pfam" id="PF03732"/>
    </source>
</evidence>
<dbReference type="InterPro" id="IPR036397">
    <property type="entry name" value="RNaseH_sf"/>
</dbReference>
<keyword evidence="6" id="KW-0695">RNA-directed DNA polymerase</keyword>
<evidence type="ECO:0000259" key="10">
    <source>
        <dbReference type="Pfam" id="PF17917"/>
    </source>
</evidence>
<dbReference type="Gene3D" id="3.30.420.10">
    <property type="entry name" value="Ribonuclease H-like superfamily/Ribonuclease H"/>
    <property type="match status" value="1"/>
</dbReference>
<keyword evidence="2" id="KW-0548">Nucleotidyltransferase</keyword>
<feature type="domain" description="Retrotransposon gag" evidence="8">
    <location>
        <begin position="292"/>
        <end position="384"/>
    </location>
</feature>
<dbReference type="PANTHER" id="PTHR48475:SF2">
    <property type="entry name" value="RIBONUCLEASE H"/>
    <property type="match status" value="1"/>
</dbReference>
<dbReference type="Proteomes" id="UP001054252">
    <property type="component" value="Unassembled WGS sequence"/>
</dbReference>
<dbReference type="EMBL" id="BPVZ01000637">
    <property type="protein sequence ID" value="GKV52226.1"/>
    <property type="molecule type" value="Genomic_DNA"/>
</dbReference>
<keyword evidence="12" id="KW-1185">Reference proteome</keyword>
<name>A0AAV5MU56_9ROSI</name>
<accession>A0AAV5MU56</accession>
<evidence type="ECO:0000256" key="1">
    <source>
        <dbReference type="ARBA" id="ARBA00022679"/>
    </source>
</evidence>
<organism evidence="11 12">
    <name type="scientific">Rubroshorea leprosula</name>
    <dbReference type="NCBI Taxonomy" id="152421"/>
    <lineage>
        <taxon>Eukaryota</taxon>
        <taxon>Viridiplantae</taxon>
        <taxon>Streptophyta</taxon>
        <taxon>Embryophyta</taxon>
        <taxon>Tracheophyta</taxon>
        <taxon>Spermatophyta</taxon>
        <taxon>Magnoliopsida</taxon>
        <taxon>eudicotyledons</taxon>
        <taxon>Gunneridae</taxon>
        <taxon>Pentapetalae</taxon>
        <taxon>rosids</taxon>
        <taxon>malvids</taxon>
        <taxon>Malvales</taxon>
        <taxon>Dipterocarpaceae</taxon>
        <taxon>Rubroshorea</taxon>
    </lineage>
</organism>
<dbReference type="GO" id="GO:0003676">
    <property type="term" value="F:nucleic acid binding"/>
    <property type="evidence" value="ECO:0007669"/>
    <property type="project" value="InterPro"/>
</dbReference>
<dbReference type="SUPFAM" id="SSF56672">
    <property type="entry name" value="DNA/RNA polymerases"/>
    <property type="match status" value="1"/>
</dbReference>
<dbReference type="PANTHER" id="PTHR48475">
    <property type="entry name" value="RIBONUCLEASE H"/>
    <property type="match status" value="1"/>
</dbReference>
<keyword evidence="4" id="KW-0255">Endonuclease</keyword>
<evidence type="ECO:0000256" key="3">
    <source>
        <dbReference type="ARBA" id="ARBA00022722"/>
    </source>
</evidence>
<dbReference type="InterPro" id="IPR005162">
    <property type="entry name" value="Retrotrans_gag_dom"/>
</dbReference>
<dbReference type="Pfam" id="PF17917">
    <property type="entry name" value="RT_RNaseH"/>
    <property type="match status" value="1"/>
</dbReference>
<feature type="region of interest" description="Disordered" evidence="7">
    <location>
        <begin position="419"/>
        <end position="476"/>
    </location>
</feature>
<evidence type="ECO:0000256" key="6">
    <source>
        <dbReference type="ARBA" id="ARBA00022918"/>
    </source>
</evidence>
<dbReference type="GO" id="GO:0003964">
    <property type="term" value="F:RNA-directed DNA polymerase activity"/>
    <property type="evidence" value="ECO:0007669"/>
    <property type="project" value="UniProtKB-KW"/>
</dbReference>
<feature type="region of interest" description="Disordered" evidence="7">
    <location>
        <begin position="207"/>
        <end position="244"/>
    </location>
</feature>
<dbReference type="GO" id="GO:0004523">
    <property type="term" value="F:RNA-DNA hybrid ribonuclease activity"/>
    <property type="evidence" value="ECO:0007669"/>
    <property type="project" value="InterPro"/>
</dbReference>
<evidence type="ECO:0000313" key="11">
    <source>
        <dbReference type="EMBL" id="GKV52226.1"/>
    </source>
</evidence>
<feature type="compositionally biased region" description="Polar residues" evidence="7">
    <location>
        <begin position="213"/>
        <end position="229"/>
    </location>
</feature>
<evidence type="ECO:0000256" key="5">
    <source>
        <dbReference type="ARBA" id="ARBA00022801"/>
    </source>
</evidence>
<protein>
    <recommendedName>
        <fullName evidence="13">RNase H type-1 domain-containing protein</fullName>
    </recommendedName>
</protein>
<keyword evidence="1" id="KW-0808">Transferase</keyword>
<evidence type="ECO:0000256" key="4">
    <source>
        <dbReference type="ARBA" id="ARBA00022759"/>
    </source>
</evidence>
<dbReference type="Pfam" id="PF03732">
    <property type="entry name" value="Retrotrans_gag"/>
    <property type="match status" value="1"/>
</dbReference>
<dbReference type="SUPFAM" id="SSF53098">
    <property type="entry name" value="Ribonuclease H-like"/>
    <property type="match status" value="1"/>
</dbReference>
<sequence length="938" mass="105664">MATTIGMPSSDHLSLPEHPFSRDLLRQNTPRAHYVTIIGLTEPRGCGQATWVRTSHVGALLRWTKPTRTIWRRINSKRKLKDIQQLHWRRLWENEQKSSLEVKMVHTRTTQRGSPPQGQGRGQPPSVNLVSQNVPIAAAQHQQVEGVEEHNPQYPNAVASDPVTAQLNAMQQQFGVFQLVLAQLLARDNLADPLIHLLNPAPLVAPQPAQQPTNSPVCSVAPTASQAQSHMPPLPQNPPQPVASDVSKRLDNIEKLMPQFETYDGTKDPDDHLHAFFSVMQAQNASDALMCKMFPSTLRGNARTWYHTLRPNSINAYAELATSFATKFSSRRLIKKTTPKLMRITQRDDESLKNYMNRFNDAMLEVNAFDEAVGITAVIQGLNHDRFRDNLIKHTPTTFDEVNQRSLKFIKVEECVLSKPQPPKEARTPAWREGGQSRKKFKPTQNRGPISVPKLDRPDSSAPETRPRPPSWTSFTILRSQILMQIKNKMELRRPAPLQSPAASRDHTRYYDFHQDHGHTTEDCHKQGQAQGSRAANNRDGVGYQQTPPPLPPPSRVIHMIIGGPEAGGTSSKQQKLYVREVRHHNAAQKRKIDGEDWKNQSVTFTSADFKGVVTPHNDPLVTSVIINNCEGNGETTATSILCSKVLQGAEQRYPIVEKAALAVIVTARKLRPYFQSHPIIVMTDQPLRQILQKPECSGRLIKWAVELGEFQIAFQQSFWSGHALKFNFEATNNVAEYEALLLGMRLAAELKVKRLQIYSDSQLLTKIPRAENEHADSLSKLASENSREAKSMYIEILNEPSFQTSGVMEISTDPDAPSWTDPIREYILNGTIPGDKQEEMKLRRKVSRYTLVGDILYKRSYSLPLLKCLTPYEAEYALKEVHEGVCGSHVGARTLAHKVHSRKKGGQKGNFTKKIEDEGRDLIEEMKSWRGEMQSLA</sequence>
<feature type="region of interest" description="Disordered" evidence="7">
    <location>
        <begin position="515"/>
        <end position="552"/>
    </location>
</feature>
<evidence type="ECO:0000313" key="12">
    <source>
        <dbReference type="Proteomes" id="UP001054252"/>
    </source>
</evidence>
<evidence type="ECO:0000259" key="9">
    <source>
        <dbReference type="Pfam" id="PF13456"/>
    </source>
</evidence>
<comment type="caution">
    <text evidence="11">The sequence shown here is derived from an EMBL/GenBank/DDBJ whole genome shotgun (WGS) entry which is preliminary data.</text>
</comment>
<reference evidence="11 12" key="1">
    <citation type="journal article" date="2021" name="Commun. Biol.">
        <title>The genome of Shorea leprosula (Dipterocarpaceae) highlights the ecological relevance of drought in aseasonal tropical rainforests.</title>
        <authorList>
            <person name="Ng K.K.S."/>
            <person name="Kobayashi M.J."/>
            <person name="Fawcett J.A."/>
            <person name="Hatakeyama M."/>
            <person name="Paape T."/>
            <person name="Ng C.H."/>
            <person name="Ang C.C."/>
            <person name="Tnah L.H."/>
            <person name="Lee C.T."/>
            <person name="Nishiyama T."/>
            <person name="Sese J."/>
            <person name="O'Brien M.J."/>
            <person name="Copetti D."/>
            <person name="Mohd Noor M.I."/>
            <person name="Ong R.C."/>
            <person name="Putra M."/>
            <person name="Sireger I.Z."/>
            <person name="Indrioko S."/>
            <person name="Kosugi Y."/>
            <person name="Izuno A."/>
            <person name="Isagi Y."/>
            <person name="Lee S.L."/>
            <person name="Shimizu K.K."/>
        </authorList>
    </citation>
    <scope>NUCLEOTIDE SEQUENCE [LARGE SCALE GENOMIC DNA]</scope>
    <source>
        <strain evidence="11">214</strain>
    </source>
</reference>
<dbReference type="AlphaFoldDB" id="A0AAV5MU56"/>
<gene>
    <name evidence="11" type="ORF">SLEP1_g58817</name>
</gene>
<evidence type="ECO:0000256" key="2">
    <source>
        <dbReference type="ARBA" id="ARBA00022695"/>
    </source>
</evidence>
<dbReference type="InterPro" id="IPR012337">
    <property type="entry name" value="RNaseH-like_sf"/>
</dbReference>
<feature type="compositionally biased region" description="Low complexity" evidence="7">
    <location>
        <begin position="111"/>
        <end position="126"/>
    </location>
</feature>